<evidence type="ECO:0000313" key="3">
    <source>
        <dbReference type="Proteomes" id="UP000789405"/>
    </source>
</evidence>
<comment type="caution">
    <text evidence="2">The sequence shown here is derived from an EMBL/GenBank/DDBJ whole genome shotgun (WGS) entry which is preliminary data.</text>
</comment>
<accession>A0A9N9EGG1</accession>
<feature type="region of interest" description="Disordered" evidence="1">
    <location>
        <begin position="97"/>
        <end position="117"/>
    </location>
</feature>
<dbReference type="EMBL" id="CAJVPY010006986">
    <property type="protein sequence ID" value="CAG8673089.1"/>
    <property type="molecule type" value="Genomic_DNA"/>
</dbReference>
<sequence>MEVSVIDTKQNLVNYLVSEAKRRNELVGSENLEKAKMVELGTDQKVSFDNKSRANIEPNWQQMSVLQGMSFEPTAQNPAPQNPWVNMQKRQQAFQSFPSSMHRNISIPSRFGAPREV</sequence>
<proteinExistence type="predicted"/>
<feature type="non-terminal residue" evidence="2">
    <location>
        <position position="117"/>
    </location>
</feature>
<reference evidence="2" key="1">
    <citation type="submission" date="2021-06" db="EMBL/GenBank/DDBJ databases">
        <authorList>
            <person name="Kallberg Y."/>
            <person name="Tangrot J."/>
            <person name="Rosling A."/>
        </authorList>
    </citation>
    <scope>NUCLEOTIDE SEQUENCE</scope>
    <source>
        <strain evidence="2">MA453B</strain>
    </source>
</reference>
<organism evidence="2 3">
    <name type="scientific">Dentiscutata erythropus</name>
    <dbReference type="NCBI Taxonomy" id="1348616"/>
    <lineage>
        <taxon>Eukaryota</taxon>
        <taxon>Fungi</taxon>
        <taxon>Fungi incertae sedis</taxon>
        <taxon>Mucoromycota</taxon>
        <taxon>Glomeromycotina</taxon>
        <taxon>Glomeromycetes</taxon>
        <taxon>Diversisporales</taxon>
        <taxon>Gigasporaceae</taxon>
        <taxon>Dentiscutata</taxon>
    </lineage>
</organism>
<protein>
    <submittedName>
        <fullName evidence="2">5988_t:CDS:1</fullName>
    </submittedName>
</protein>
<feature type="compositionally biased region" description="Polar residues" evidence="1">
    <location>
        <begin position="97"/>
        <end position="107"/>
    </location>
</feature>
<name>A0A9N9EGG1_9GLOM</name>
<keyword evidence="3" id="KW-1185">Reference proteome</keyword>
<evidence type="ECO:0000256" key="1">
    <source>
        <dbReference type="SAM" id="MobiDB-lite"/>
    </source>
</evidence>
<dbReference type="AlphaFoldDB" id="A0A9N9EGG1"/>
<gene>
    <name evidence="2" type="ORF">DERYTH_LOCUS11359</name>
</gene>
<dbReference type="OrthoDB" id="10598040at2759"/>
<evidence type="ECO:0000313" key="2">
    <source>
        <dbReference type="EMBL" id="CAG8673089.1"/>
    </source>
</evidence>
<dbReference type="Proteomes" id="UP000789405">
    <property type="component" value="Unassembled WGS sequence"/>
</dbReference>